<dbReference type="SUPFAM" id="SSF48452">
    <property type="entry name" value="TPR-like"/>
    <property type="match status" value="1"/>
</dbReference>
<dbReference type="InterPro" id="IPR023870">
    <property type="entry name" value="PGA_export_porin_PgaA"/>
</dbReference>
<proteinExistence type="predicted"/>
<dbReference type="PANTHER" id="PTHR45586:SF1">
    <property type="entry name" value="LIPOPOLYSACCHARIDE ASSEMBLY PROTEIN B"/>
    <property type="match status" value="1"/>
</dbReference>
<evidence type="ECO:0000256" key="1">
    <source>
        <dbReference type="ARBA" id="ARBA00022737"/>
    </source>
</evidence>
<reference evidence="5 6" key="1">
    <citation type="journal article" date="2021" name="Microbiol. Resour. Announc.">
        <title>Draft Genome Sequence of Coralloluteibacterium stylophorae LMG 29479T.</title>
        <authorList>
            <person name="Karlyshev A.V."/>
            <person name="Kudryashova E.B."/>
            <person name="Ariskina E.V."/>
            <person name="Conroy A.P."/>
            <person name="Abidueva E.Y."/>
        </authorList>
    </citation>
    <scope>NUCLEOTIDE SEQUENCE [LARGE SCALE GENOMIC DNA]</scope>
    <source>
        <strain evidence="5 6">LMG 29479</strain>
    </source>
</reference>
<dbReference type="Pfam" id="PF13428">
    <property type="entry name" value="TPR_14"/>
    <property type="match status" value="1"/>
</dbReference>
<accession>A0AAP2C888</accession>
<gene>
    <name evidence="5" type="primary">pgaA</name>
    <name evidence="5" type="ORF">KB893_000880</name>
</gene>
<keyword evidence="1" id="KW-0677">Repeat</keyword>
<feature type="repeat" description="TPR" evidence="3">
    <location>
        <begin position="279"/>
        <end position="312"/>
    </location>
</feature>
<dbReference type="Pfam" id="PF14559">
    <property type="entry name" value="TPR_19"/>
    <property type="match status" value="2"/>
</dbReference>
<protein>
    <submittedName>
        <fullName evidence="5">Poly-beta-1,6 N-acetyl-D-glucosamine export porin PgaA</fullName>
    </submittedName>
</protein>
<dbReference type="Gene3D" id="1.25.40.10">
    <property type="entry name" value="Tetratricopeptide repeat domain"/>
    <property type="match status" value="2"/>
</dbReference>
<dbReference type="AlphaFoldDB" id="A0AAP2C888"/>
<evidence type="ECO:0000313" key="5">
    <source>
        <dbReference type="EMBL" id="MBS7455690.1"/>
    </source>
</evidence>
<evidence type="ECO:0000256" key="2">
    <source>
        <dbReference type="ARBA" id="ARBA00022803"/>
    </source>
</evidence>
<feature type="domain" description="PgaA membrane beta barrel" evidence="4">
    <location>
        <begin position="380"/>
        <end position="654"/>
    </location>
</feature>
<dbReference type="GO" id="GO:1901515">
    <property type="term" value="F:poly-beta-1,6-N-acetyl-D-glucosamine transmembrane transporter activity"/>
    <property type="evidence" value="ECO:0007669"/>
    <property type="project" value="InterPro"/>
</dbReference>
<dbReference type="NCBIfam" id="TIGR03939">
    <property type="entry name" value="PGA_TPR_OMP"/>
    <property type="match status" value="1"/>
</dbReference>
<keyword evidence="6" id="KW-1185">Reference proteome</keyword>
<keyword evidence="2 3" id="KW-0802">TPR repeat</keyword>
<dbReference type="InterPro" id="IPR011990">
    <property type="entry name" value="TPR-like_helical_dom_sf"/>
</dbReference>
<evidence type="ECO:0000313" key="6">
    <source>
        <dbReference type="Proteomes" id="UP000675747"/>
    </source>
</evidence>
<dbReference type="PANTHER" id="PTHR45586">
    <property type="entry name" value="TPR REPEAT-CONTAINING PROTEIN PA4667"/>
    <property type="match status" value="1"/>
</dbReference>
<dbReference type="InterPro" id="IPR051012">
    <property type="entry name" value="CellSynth/LPSAsmb/PSIAsmb"/>
</dbReference>
<evidence type="ECO:0000256" key="3">
    <source>
        <dbReference type="PROSITE-ProRule" id="PRU00339"/>
    </source>
</evidence>
<dbReference type="PROSITE" id="PS50005">
    <property type="entry name" value="TPR"/>
    <property type="match status" value="1"/>
</dbReference>
<dbReference type="InterPro" id="IPR019734">
    <property type="entry name" value="TPR_rpt"/>
</dbReference>
<dbReference type="EMBL" id="JAGQFT020000001">
    <property type="protein sequence ID" value="MBS7455690.1"/>
    <property type="molecule type" value="Genomic_DNA"/>
</dbReference>
<evidence type="ECO:0000259" key="4">
    <source>
        <dbReference type="Pfam" id="PF21197"/>
    </source>
</evidence>
<dbReference type="Pfam" id="PF21197">
    <property type="entry name" value="PgaA_barrel"/>
    <property type="match status" value="1"/>
</dbReference>
<dbReference type="Proteomes" id="UP000675747">
    <property type="component" value="Unassembled WGS sequence"/>
</dbReference>
<dbReference type="RefSeq" id="WP_213173318.1">
    <property type="nucleotide sequence ID" value="NZ_JAGQFT020000001.1"/>
</dbReference>
<name>A0AAP2C888_9GAMM</name>
<sequence length="658" mass="71637">MPGSGREAGLALAQALRDEGDTVAALAVYQRLLTADPEDDAAYRGRALVLAEIGAATLAAGQARAWPQAFADHQREAIEGDAIAARVRWGATYPRRESARFEAMEDALAHADALAADAPRRTDWQATRLRVDRLVALNGLARHAEVVAGYRALHDDGVAVPAWALPTVADSMLALRQPQAALPVLVAALEAMPAHVDARILLGFALIETERFDAALPVFERLAAGQPAWPRRLGAGFGYENWDRYKADSNLALARSLAGDTAGAEASLRALARIAPSNASLQAALGGVLQQRGRAAAALERYDGALTLDPRTRGARLGRVGALTALQRHAEARRALAEVTARYRRDPQVARAEREFARSRGWQFELGASGGRSDARDGGTSASPLGAEDAALQVELASPLLADRWRVTASALARRADFDGARTRYRSAGVGIDYVHDRLHVAASAAHVLDADGGGPALRVAADWRVSDAWLGYAEARTRDPDGSMQARRLGIGADSVRAGLRFSRDDTLVVDARLGQLRYEDGNRREQFGLDASALVARRPHLRIDLLGAGYASRGRDRDVSYFNPRRDASAQLGLRIDHLGWRRYEREFRQRLEIGAGPYWQEGHGTHWVPTVAYRHAWRLGLGRVLDYGAAWSRPVYDGAREQRIMFDLGYRWGQP</sequence>
<comment type="caution">
    <text evidence="5">The sequence shown here is derived from an EMBL/GenBank/DDBJ whole genome shotgun (WGS) entry which is preliminary data.</text>
</comment>
<dbReference type="InterPro" id="IPR049003">
    <property type="entry name" value="PgaA_barrel"/>
</dbReference>
<organism evidence="5 6">
    <name type="scientific">Coralloluteibacterium stylophorae</name>
    <dbReference type="NCBI Taxonomy" id="1776034"/>
    <lineage>
        <taxon>Bacteria</taxon>
        <taxon>Pseudomonadati</taxon>
        <taxon>Pseudomonadota</taxon>
        <taxon>Gammaproteobacteria</taxon>
        <taxon>Lysobacterales</taxon>
        <taxon>Lysobacteraceae</taxon>
        <taxon>Coralloluteibacterium</taxon>
    </lineage>
</organism>